<dbReference type="AlphaFoldDB" id="E7FW92"/>
<evidence type="ECO:0000256" key="6">
    <source>
        <dbReference type="RuleBase" id="RU362028"/>
    </source>
</evidence>
<dbReference type="InterPro" id="IPR002942">
    <property type="entry name" value="S4_RNA-bd"/>
</dbReference>
<name>E7FW92_ERYRH</name>
<dbReference type="InterPro" id="IPR020103">
    <property type="entry name" value="PsdUridine_synth_cat_dom_sf"/>
</dbReference>
<evidence type="ECO:0000259" key="7">
    <source>
        <dbReference type="SMART" id="SM00363"/>
    </source>
</evidence>
<dbReference type="PANTHER" id="PTHR21600">
    <property type="entry name" value="MITOCHONDRIAL RNA PSEUDOURIDINE SYNTHASE"/>
    <property type="match status" value="1"/>
</dbReference>
<dbReference type="Gene3D" id="3.30.2350.10">
    <property type="entry name" value="Pseudouridine synthase"/>
    <property type="match status" value="1"/>
</dbReference>
<comment type="similarity">
    <text evidence="2 6">Belongs to the pseudouridine synthase RluA family.</text>
</comment>
<evidence type="ECO:0000256" key="4">
    <source>
        <dbReference type="PIRSR" id="PIRSR606225-1"/>
    </source>
</evidence>
<reference evidence="8" key="1">
    <citation type="submission" date="2011-01" db="EMBL/GenBank/DDBJ databases">
        <authorList>
            <person name="Muzny D."/>
            <person name="Qin X."/>
            <person name="Buhay C."/>
            <person name="Dugan-Rocha S."/>
            <person name="Ding Y."/>
            <person name="Chen G."/>
            <person name="Hawes A."/>
            <person name="Holder M."/>
            <person name="Jhangiani S."/>
            <person name="Johnson A."/>
            <person name="Khan Z."/>
            <person name="Li Z."/>
            <person name="Liu W."/>
            <person name="Liu X."/>
            <person name="Perez L."/>
            <person name="Shen H."/>
            <person name="Wang Q."/>
            <person name="Watt J."/>
            <person name="Xi L."/>
            <person name="Xin Y."/>
            <person name="Zhou J."/>
            <person name="Deng J."/>
            <person name="Jiang H."/>
            <person name="Liu Y."/>
            <person name="Qu J."/>
            <person name="Song X.-Z."/>
            <person name="Zhang L."/>
            <person name="Villasana D."/>
            <person name="Johnson A."/>
            <person name="Liu J."/>
            <person name="Liyanage D."/>
            <person name="Lorensuhewa L."/>
            <person name="Robinson T."/>
            <person name="Song A."/>
            <person name="Song B.-B."/>
            <person name="Dinh H."/>
            <person name="Thornton R."/>
            <person name="Coyle M."/>
            <person name="Francisco L."/>
            <person name="Jackson L."/>
            <person name="Javaid M."/>
            <person name="Korchina V."/>
            <person name="Kovar C."/>
            <person name="Mata R."/>
            <person name="Mathew T."/>
            <person name="Ngo R."/>
            <person name="Nguyen L."/>
            <person name="Nguyen N."/>
            <person name="Okwuonu G."/>
            <person name="Ongeri F."/>
            <person name="Pham C."/>
            <person name="Simmons D."/>
            <person name="Wilczek-Boney K."/>
            <person name="Hale W."/>
            <person name="Jakkamsetti A."/>
            <person name="Pham P."/>
            <person name="Ruth R."/>
            <person name="San Lucas F."/>
            <person name="Warren J."/>
            <person name="Zhang J."/>
            <person name="Zhao Z."/>
            <person name="Zhou C."/>
            <person name="Zhu D."/>
            <person name="Lee S."/>
            <person name="Bess C."/>
            <person name="Blankenburg K."/>
            <person name="Forbes L."/>
            <person name="Fu Q."/>
            <person name="Gubbala S."/>
            <person name="Hirani K."/>
            <person name="Jayaseelan J.C."/>
            <person name="Lara F."/>
            <person name="Munidasa M."/>
            <person name="Palculict T."/>
            <person name="Patil S."/>
            <person name="Pu L.-L."/>
            <person name="Saada N."/>
            <person name="Tang L."/>
            <person name="Weissenberger G."/>
            <person name="Zhu Y."/>
            <person name="Hemphill L."/>
            <person name="Shang Y."/>
            <person name="Youmans B."/>
            <person name="Ayvaz T."/>
            <person name="Ross M."/>
            <person name="Santibanez J."/>
            <person name="Aqrawi P."/>
            <person name="Gross S."/>
            <person name="Joshi V."/>
            <person name="Fowler G."/>
            <person name="Nazareth L."/>
            <person name="Reid J."/>
            <person name="Worley K."/>
            <person name="Petrosino J."/>
            <person name="Highlander S."/>
            <person name="Gibbs R."/>
        </authorList>
    </citation>
    <scope>NUCLEOTIDE SEQUENCE [LARGE SCALE GENOMIC DNA]</scope>
    <source>
        <strain evidence="8">ATCC 19414</strain>
    </source>
</reference>
<dbReference type="InterPro" id="IPR006225">
    <property type="entry name" value="PsdUridine_synth_RluC/D"/>
</dbReference>
<dbReference type="PANTHER" id="PTHR21600:SF44">
    <property type="entry name" value="RIBOSOMAL LARGE SUBUNIT PSEUDOURIDINE SYNTHASE D"/>
    <property type="match status" value="1"/>
</dbReference>
<keyword evidence="5" id="KW-0694">RNA-binding</keyword>
<dbReference type="CDD" id="cd00165">
    <property type="entry name" value="S4"/>
    <property type="match status" value="1"/>
</dbReference>
<protein>
    <recommendedName>
        <fullName evidence="6">Pseudouridine synthase</fullName>
        <ecNumber evidence="6">5.4.99.-</ecNumber>
    </recommendedName>
</protein>
<dbReference type="GO" id="GO:0000455">
    <property type="term" value="P:enzyme-directed rRNA pseudouridine synthesis"/>
    <property type="evidence" value="ECO:0007669"/>
    <property type="project" value="TreeGrafter"/>
</dbReference>
<dbReference type="EMBL" id="ACLK02000002">
    <property type="protein sequence ID" value="EFY09162.1"/>
    <property type="molecule type" value="Genomic_DNA"/>
</dbReference>
<proteinExistence type="inferred from homology"/>
<dbReference type="Pfam" id="PF00849">
    <property type="entry name" value="PseudoU_synth_2"/>
    <property type="match status" value="1"/>
</dbReference>
<comment type="function">
    <text evidence="6">Responsible for synthesis of pseudouridine from uracil.</text>
</comment>
<evidence type="ECO:0000313" key="9">
    <source>
        <dbReference type="Proteomes" id="UP000003028"/>
    </source>
</evidence>
<dbReference type="Gene3D" id="3.10.290.10">
    <property type="entry name" value="RNA-binding S4 domain"/>
    <property type="match status" value="1"/>
</dbReference>
<dbReference type="InterPro" id="IPR006224">
    <property type="entry name" value="PsdUridine_synth_RluA-like_CS"/>
</dbReference>
<keyword evidence="3 6" id="KW-0413">Isomerase</keyword>
<accession>E7FW92</accession>
<comment type="catalytic activity">
    <reaction evidence="1 6">
        <text>a uridine in RNA = a pseudouridine in RNA</text>
        <dbReference type="Rhea" id="RHEA:48348"/>
        <dbReference type="Rhea" id="RHEA-COMP:12068"/>
        <dbReference type="Rhea" id="RHEA-COMP:12069"/>
        <dbReference type="ChEBI" id="CHEBI:65314"/>
        <dbReference type="ChEBI" id="CHEBI:65315"/>
    </reaction>
</comment>
<dbReference type="SUPFAM" id="SSF55120">
    <property type="entry name" value="Pseudouridine synthase"/>
    <property type="match status" value="1"/>
</dbReference>
<feature type="active site" evidence="4">
    <location>
        <position position="142"/>
    </location>
</feature>
<dbReference type="InterPro" id="IPR036986">
    <property type="entry name" value="S4_RNA-bd_sf"/>
</dbReference>
<dbReference type="EC" id="5.4.99.-" evidence="6"/>
<dbReference type="InterPro" id="IPR006145">
    <property type="entry name" value="PsdUridine_synth_RsuA/RluA"/>
</dbReference>
<dbReference type="Pfam" id="PF01479">
    <property type="entry name" value="S4"/>
    <property type="match status" value="1"/>
</dbReference>
<dbReference type="GO" id="GO:0003723">
    <property type="term" value="F:RNA binding"/>
    <property type="evidence" value="ECO:0007669"/>
    <property type="project" value="UniProtKB-KW"/>
</dbReference>
<feature type="domain" description="RNA-binding S4" evidence="7">
    <location>
        <begin position="19"/>
        <end position="82"/>
    </location>
</feature>
<dbReference type="Proteomes" id="UP000003028">
    <property type="component" value="Unassembled WGS sequence"/>
</dbReference>
<gene>
    <name evidence="8" type="primary">rluD2</name>
    <name evidence="8" type="ORF">HMPREF0357_11269</name>
</gene>
<keyword evidence="9" id="KW-1185">Reference proteome</keyword>
<evidence type="ECO:0000256" key="3">
    <source>
        <dbReference type="ARBA" id="ARBA00023235"/>
    </source>
</evidence>
<dbReference type="PROSITE" id="PS01129">
    <property type="entry name" value="PSI_RLU"/>
    <property type="match status" value="1"/>
</dbReference>
<dbReference type="PROSITE" id="PS50889">
    <property type="entry name" value="S4"/>
    <property type="match status" value="1"/>
</dbReference>
<dbReference type="CDD" id="cd02869">
    <property type="entry name" value="PseudoU_synth_RluA_like"/>
    <property type="match status" value="1"/>
</dbReference>
<evidence type="ECO:0000256" key="2">
    <source>
        <dbReference type="ARBA" id="ARBA00010876"/>
    </source>
</evidence>
<evidence type="ECO:0000313" key="8">
    <source>
        <dbReference type="EMBL" id="EFY09162.1"/>
    </source>
</evidence>
<organism evidence="8 9">
    <name type="scientific">Erysipelothrix rhusiopathiae ATCC 19414</name>
    <dbReference type="NCBI Taxonomy" id="525280"/>
    <lineage>
        <taxon>Bacteria</taxon>
        <taxon>Bacillati</taxon>
        <taxon>Bacillota</taxon>
        <taxon>Erysipelotrichia</taxon>
        <taxon>Erysipelotrichales</taxon>
        <taxon>Erysipelotrichaceae</taxon>
        <taxon>Erysipelothrix</taxon>
    </lineage>
</organism>
<dbReference type="InterPro" id="IPR050188">
    <property type="entry name" value="RluA_PseudoU_synthase"/>
</dbReference>
<dbReference type="STRING" id="1648.A2I91_03870"/>
<dbReference type="GO" id="GO:0120159">
    <property type="term" value="F:rRNA pseudouridine synthase activity"/>
    <property type="evidence" value="ECO:0007669"/>
    <property type="project" value="UniProtKB-ARBA"/>
</dbReference>
<evidence type="ECO:0000256" key="1">
    <source>
        <dbReference type="ARBA" id="ARBA00000073"/>
    </source>
</evidence>
<dbReference type="SMART" id="SM00363">
    <property type="entry name" value="S4"/>
    <property type="match status" value="1"/>
</dbReference>
<dbReference type="SUPFAM" id="SSF55174">
    <property type="entry name" value="Alpha-L RNA-binding motif"/>
    <property type="match status" value="1"/>
</dbReference>
<dbReference type="NCBIfam" id="TIGR00005">
    <property type="entry name" value="rluA_subfam"/>
    <property type="match status" value="1"/>
</dbReference>
<evidence type="ECO:0000256" key="5">
    <source>
        <dbReference type="PROSITE-ProRule" id="PRU00182"/>
    </source>
</evidence>
<sequence length="308" mass="35245">MKEVKNMNKLIVEEMFDGMRIDQYMALAVTDYSRSVLQTWIKNGNITVNGNVVKPNLRLKEDDVVEYEITEEQISIVPVPMDLDIVYEDDAILVVNKPKGLIVHPSPSTLNQPTLVHGLLAHTTQLSDLNGELRPGIVHRIDKDTTGLLVVAKTNEAHEILVEDLKQRLISREYVAIVHHQFKHQSATVDAPIGRDPKNRQRMAVTDQNSKQAVTHFYLAERFNDFSVLRCKLDTGRTHQIRVHAQYIKHPIVGDQTYSYKNTWETNGQCLHAQKLTLTHPVSKEVMTFEAELPQTMKDVIEEIRRLD</sequence>
<comment type="caution">
    <text evidence="8">The sequence shown here is derived from an EMBL/GenBank/DDBJ whole genome shotgun (WGS) entry which is preliminary data.</text>
</comment>